<dbReference type="InterPro" id="IPR002048">
    <property type="entry name" value="EF_hand_dom"/>
</dbReference>
<feature type="domain" description="EF-hand" evidence="5">
    <location>
        <begin position="106"/>
        <end position="141"/>
    </location>
</feature>
<dbReference type="AlphaFoldDB" id="R4UKI7"/>
<evidence type="ECO:0000259" key="5">
    <source>
        <dbReference type="PROSITE" id="PS50222"/>
    </source>
</evidence>
<evidence type="ECO:0000256" key="3">
    <source>
        <dbReference type="ARBA" id="ARBA00022837"/>
    </source>
</evidence>
<evidence type="ECO:0000256" key="1">
    <source>
        <dbReference type="ARBA" id="ARBA00022723"/>
    </source>
</evidence>
<dbReference type="InterPro" id="IPR018247">
    <property type="entry name" value="EF_Hand_1_Ca_BS"/>
</dbReference>
<dbReference type="Gene3D" id="1.10.238.10">
    <property type="entry name" value="EF-hand"/>
    <property type="match status" value="2"/>
</dbReference>
<name>R4UKI7_COPFO</name>
<dbReference type="GO" id="GO:0000287">
    <property type="term" value="F:magnesium ion binding"/>
    <property type="evidence" value="ECO:0007669"/>
    <property type="project" value="TreeGrafter"/>
</dbReference>
<dbReference type="Proteomes" id="UP000502823">
    <property type="component" value="Unassembled WGS sequence"/>
</dbReference>
<organism evidence="6">
    <name type="scientific">Coptotermes formosanus</name>
    <name type="common">Formosan subterranean termite</name>
    <dbReference type="NCBI Taxonomy" id="36987"/>
    <lineage>
        <taxon>Eukaryota</taxon>
        <taxon>Metazoa</taxon>
        <taxon>Ecdysozoa</taxon>
        <taxon>Arthropoda</taxon>
        <taxon>Hexapoda</taxon>
        <taxon>Insecta</taxon>
        <taxon>Pterygota</taxon>
        <taxon>Neoptera</taxon>
        <taxon>Polyneoptera</taxon>
        <taxon>Dictyoptera</taxon>
        <taxon>Blattodea</taxon>
        <taxon>Blattoidea</taxon>
        <taxon>Termitoidae</taxon>
        <taxon>Rhinotermitidae</taxon>
        <taxon>Coptotermes</taxon>
    </lineage>
</organism>
<dbReference type="Pfam" id="PF13499">
    <property type="entry name" value="EF-hand_7"/>
    <property type="match status" value="1"/>
</dbReference>
<dbReference type="InParanoid" id="R4UKI7"/>
<gene>
    <name evidence="7" type="ORF">Cfor_06170</name>
</gene>
<proteinExistence type="evidence at transcript level"/>
<protein>
    <submittedName>
        <fullName evidence="6">EF-hand domain containing protein</fullName>
    </submittedName>
</protein>
<dbReference type="InterPro" id="IPR011992">
    <property type="entry name" value="EF-hand-dom_pair"/>
</dbReference>
<keyword evidence="1" id="KW-0479">Metal-binding</keyword>
<reference evidence="6" key="1">
    <citation type="submission" date="2013-03" db="EMBL/GenBank/DDBJ databases">
        <title>Immune-Related transcriptome of Coptotermes formosanus Shiraki workers: the defense mechanism.</title>
        <authorList>
            <person name="Hussain A."/>
            <person name="Li Y.F."/>
            <person name="Wen S.Y."/>
        </authorList>
    </citation>
    <scope>NUCLEOTIDE SEQUENCE</scope>
</reference>
<dbReference type="PROSITE" id="PS50222">
    <property type="entry name" value="EF_HAND_2"/>
    <property type="match status" value="2"/>
</dbReference>
<dbReference type="PROSITE" id="PS00018">
    <property type="entry name" value="EF_HAND_1"/>
    <property type="match status" value="1"/>
</dbReference>
<dbReference type="GO" id="GO:0005509">
    <property type="term" value="F:calcium ion binding"/>
    <property type="evidence" value="ECO:0007669"/>
    <property type="project" value="InterPro"/>
</dbReference>
<dbReference type="SUPFAM" id="SSF47473">
    <property type="entry name" value="EF-hand"/>
    <property type="match status" value="1"/>
</dbReference>
<sequence>MGSSASHAIGENLLEEYTELTYLKKAEIQYIWKRFYAMDPDQVSRNPACLLPVYLLEEYLLPQLKVNPFRERLYDVFFPRRDQDGGIYFSFEDLLDMCSALSPECPDKVKAMWAFNVFDFNNNNHIDKEDLTYVIDKLTQKQLSPQEKQKIIEGILKEVDLGKSGDISEREFVHAVIKMPDFATCFQLKV</sequence>
<keyword evidence="2" id="KW-0677">Repeat</keyword>
<keyword evidence="8" id="KW-1185">Reference proteome</keyword>
<keyword evidence="4" id="KW-0460">Magnesium</keyword>
<dbReference type="InterPro" id="IPR051433">
    <property type="entry name" value="CIBP"/>
</dbReference>
<evidence type="ECO:0000313" key="7">
    <source>
        <dbReference type="EMBL" id="GFG36548.1"/>
    </source>
</evidence>
<dbReference type="EMBL" id="KC740810">
    <property type="protein sequence ID" value="AGM32634.1"/>
    <property type="molecule type" value="mRNA"/>
</dbReference>
<evidence type="ECO:0000256" key="4">
    <source>
        <dbReference type="ARBA" id="ARBA00022842"/>
    </source>
</evidence>
<dbReference type="FunFam" id="1.10.238.10:FF:000035">
    <property type="entry name" value="Calcium and integrin-binding family member 2"/>
    <property type="match status" value="1"/>
</dbReference>
<dbReference type="SMART" id="SM00054">
    <property type="entry name" value="EFh"/>
    <property type="match status" value="2"/>
</dbReference>
<accession>R4UKI7</accession>
<keyword evidence="3" id="KW-0106">Calcium</keyword>
<dbReference type="OrthoDB" id="114727at2759"/>
<dbReference type="PANTHER" id="PTHR45791:SF9">
    <property type="entry name" value="FREQUENIN-1-LIKE PROTEIN"/>
    <property type="match status" value="1"/>
</dbReference>
<reference evidence="7" key="2">
    <citation type="journal article" date="2020" name="J. Asia-Pac. Entomol.">
        <title>Draft genome sequence of the termite, Coptotermes formosanus: Genetic insights into the pyruvate dehydrogenase complex of the termite.</title>
        <authorList>
            <person name="Itakura S."/>
            <person name="Yosikawa Y."/>
            <person name="Togami Y."/>
            <person name="Umezawa K."/>
        </authorList>
    </citation>
    <scope>NUCLEOTIDE SEQUENCE</scope>
    <source>
        <tissue evidence="7">Head</tissue>
    </source>
</reference>
<dbReference type="EMBL" id="BLKM01006251">
    <property type="protein sequence ID" value="GFG36548.1"/>
    <property type="molecule type" value="Genomic_DNA"/>
</dbReference>
<reference evidence="8" key="3">
    <citation type="submission" date="2020-01" db="EMBL/GenBank/DDBJ databases">
        <title>Draft genome sequence of the Termite Coptotermes fromosanus.</title>
        <authorList>
            <person name="Itakura S."/>
            <person name="Yosikawa Y."/>
            <person name="Umezawa K."/>
        </authorList>
    </citation>
    <scope>NUCLEOTIDE SEQUENCE [LARGE SCALE GENOMIC DNA]</scope>
</reference>
<evidence type="ECO:0000313" key="8">
    <source>
        <dbReference type="Proteomes" id="UP000502823"/>
    </source>
</evidence>
<dbReference type="PANTHER" id="PTHR45791">
    <property type="entry name" value="CALCIUM AND INTEGRIN BINDING FAMILY MEMBER 2"/>
    <property type="match status" value="1"/>
</dbReference>
<feature type="domain" description="EF-hand" evidence="5">
    <location>
        <begin position="147"/>
        <end position="182"/>
    </location>
</feature>
<evidence type="ECO:0000256" key="2">
    <source>
        <dbReference type="ARBA" id="ARBA00022737"/>
    </source>
</evidence>
<evidence type="ECO:0000313" key="6">
    <source>
        <dbReference type="EMBL" id="AGM32634.1"/>
    </source>
</evidence>